<evidence type="ECO:0000313" key="9">
    <source>
        <dbReference type="Proteomes" id="UP000016662"/>
    </source>
</evidence>
<comment type="catalytic activity">
    <reaction evidence="1 7">
        <text>L-glutamate = D-glutamate</text>
        <dbReference type="Rhea" id="RHEA:12813"/>
        <dbReference type="ChEBI" id="CHEBI:29985"/>
        <dbReference type="ChEBI" id="CHEBI:29986"/>
        <dbReference type="EC" id="5.1.1.3"/>
    </reaction>
</comment>
<dbReference type="PROSITE" id="PS00924">
    <property type="entry name" value="ASP_GLU_RACEMASE_2"/>
    <property type="match status" value="1"/>
</dbReference>
<feature type="binding site" evidence="7">
    <location>
        <begin position="17"/>
        <end position="18"/>
    </location>
    <ligand>
        <name>substrate</name>
    </ligand>
</feature>
<dbReference type="HAMAP" id="MF_00258">
    <property type="entry name" value="Glu_racemase"/>
    <property type="match status" value="1"/>
</dbReference>
<dbReference type="Proteomes" id="UP000016662">
    <property type="component" value="Unassembled WGS sequence"/>
</dbReference>
<dbReference type="EMBL" id="AWVF01000296">
    <property type="protein sequence ID" value="ERJ92259.1"/>
    <property type="molecule type" value="Genomic_DNA"/>
</dbReference>
<evidence type="ECO:0000256" key="5">
    <source>
        <dbReference type="ARBA" id="ARBA00023235"/>
    </source>
</evidence>
<dbReference type="InterPro" id="IPR033134">
    <property type="entry name" value="Asp/Glu_racemase_AS_2"/>
</dbReference>
<dbReference type="PATRIC" id="fig|411473.3.peg.2056"/>
<dbReference type="FunFam" id="3.40.50.1860:FF:000001">
    <property type="entry name" value="Glutamate racemase"/>
    <property type="match status" value="1"/>
</dbReference>
<proteinExistence type="inferred from homology"/>
<comment type="function">
    <text evidence="7">Provides the (R)-glutamate required for cell wall biosynthesis.</text>
</comment>
<dbReference type="InterPro" id="IPR004391">
    <property type="entry name" value="Glu_race"/>
</dbReference>
<comment type="pathway">
    <text evidence="7">Cell wall biogenesis; peptidoglycan biosynthesis.</text>
</comment>
<evidence type="ECO:0000256" key="7">
    <source>
        <dbReference type="HAMAP-Rule" id="MF_00258"/>
    </source>
</evidence>
<dbReference type="SUPFAM" id="SSF53681">
    <property type="entry name" value="Aspartate/glutamate racemase"/>
    <property type="match status" value="2"/>
</dbReference>
<evidence type="ECO:0000256" key="3">
    <source>
        <dbReference type="ARBA" id="ARBA00022960"/>
    </source>
</evidence>
<evidence type="ECO:0000256" key="6">
    <source>
        <dbReference type="ARBA" id="ARBA00023316"/>
    </source>
</evidence>
<reference evidence="8 9" key="1">
    <citation type="submission" date="2013-07" db="EMBL/GenBank/DDBJ databases">
        <authorList>
            <person name="Weinstock G."/>
            <person name="Sodergren E."/>
            <person name="Wylie T."/>
            <person name="Fulton L."/>
            <person name="Fulton R."/>
            <person name="Fronick C."/>
            <person name="O'Laughlin M."/>
            <person name="Godfrey J."/>
            <person name="Miner T."/>
            <person name="Herter B."/>
            <person name="Appelbaum E."/>
            <person name="Cordes M."/>
            <person name="Lek S."/>
            <person name="Wollam A."/>
            <person name="Pepin K.H."/>
            <person name="Palsikar V.B."/>
            <person name="Mitreva M."/>
            <person name="Wilson R.K."/>
        </authorList>
    </citation>
    <scope>NUCLEOTIDE SEQUENCE [LARGE SCALE GENOMIC DNA]</scope>
    <source>
        <strain evidence="8 9">ATCC 27760</strain>
    </source>
</reference>
<dbReference type="GO" id="GO:0008360">
    <property type="term" value="P:regulation of cell shape"/>
    <property type="evidence" value="ECO:0007669"/>
    <property type="project" value="UniProtKB-KW"/>
</dbReference>
<dbReference type="Pfam" id="PF01177">
    <property type="entry name" value="Asp_Glu_race"/>
    <property type="match status" value="1"/>
</dbReference>
<dbReference type="InterPro" id="IPR015942">
    <property type="entry name" value="Asp/Glu/hydantoin_racemase"/>
</dbReference>
<comment type="similarity">
    <text evidence="7">Belongs to the aspartate/glutamate racemases family.</text>
</comment>
<dbReference type="Gene3D" id="3.40.50.1860">
    <property type="match status" value="2"/>
</dbReference>
<gene>
    <name evidence="7" type="primary">murI</name>
    <name evidence="8" type="ORF">RUMCAL_02466</name>
</gene>
<dbReference type="HOGENOM" id="CLU_052344_0_2_9"/>
<dbReference type="GO" id="GO:0009252">
    <property type="term" value="P:peptidoglycan biosynthetic process"/>
    <property type="evidence" value="ECO:0007669"/>
    <property type="project" value="UniProtKB-UniRule"/>
</dbReference>
<evidence type="ECO:0000256" key="4">
    <source>
        <dbReference type="ARBA" id="ARBA00022984"/>
    </source>
</evidence>
<feature type="binding site" evidence="7">
    <location>
        <begin position="49"/>
        <end position="50"/>
    </location>
    <ligand>
        <name>substrate</name>
    </ligand>
</feature>
<dbReference type="GO" id="GO:0071555">
    <property type="term" value="P:cell wall organization"/>
    <property type="evidence" value="ECO:0007669"/>
    <property type="project" value="UniProtKB-KW"/>
</dbReference>
<evidence type="ECO:0000256" key="1">
    <source>
        <dbReference type="ARBA" id="ARBA00001602"/>
    </source>
</evidence>
<keyword evidence="6 7" id="KW-0961">Cell wall biogenesis/degradation</keyword>
<dbReference type="AlphaFoldDB" id="U2LS18"/>
<dbReference type="NCBIfam" id="TIGR00067">
    <property type="entry name" value="glut_race"/>
    <property type="match status" value="1"/>
</dbReference>
<dbReference type="PANTHER" id="PTHR21198:SF2">
    <property type="entry name" value="GLUTAMATE RACEMASE"/>
    <property type="match status" value="1"/>
</dbReference>
<dbReference type="UniPathway" id="UPA00219"/>
<name>U2LS18_9FIRM</name>
<organism evidence="8 9">
    <name type="scientific">Ruminococcus callidus ATCC 27760</name>
    <dbReference type="NCBI Taxonomy" id="411473"/>
    <lineage>
        <taxon>Bacteria</taxon>
        <taxon>Bacillati</taxon>
        <taxon>Bacillota</taxon>
        <taxon>Clostridia</taxon>
        <taxon>Eubacteriales</taxon>
        <taxon>Oscillospiraceae</taxon>
        <taxon>Ruminococcus</taxon>
    </lineage>
</organism>
<sequence>MSSRDDTMKNDAIGVFDSGMGGLTAVKELNAILPHENIIYFGDTARIPYGSRSPETVLRYAKEDVAFLRQYAVKMIIAACGTVSSIVGDQPFVTDMPFTGVVLPAARTACEVTRNGKIGIIGTPATIRSGSYEKAIQKLHPEMTAFGQACPLFVHLVENGYTDFHNPVTRLVAEEYLEPVRKAGVDTLILGCTHYPVIRDIIADYMGPDVQLISSGAEAAKYARRCLEEQDLLTDRQTAGENTYYVSDSTEMFIENAGHFLHRNVVGKVFRCNF</sequence>
<dbReference type="EC" id="5.1.1.3" evidence="2 7"/>
<evidence type="ECO:0000313" key="8">
    <source>
        <dbReference type="EMBL" id="ERJ92259.1"/>
    </source>
</evidence>
<feature type="binding site" evidence="7">
    <location>
        <begin position="193"/>
        <end position="194"/>
    </location>
    <ligand>
        <name>substrate</name>
    </ligand>
</feature>
<accession>U2LS18</accession>
<dbReference type="RefSeq" id="WP_021680633.1">
    <property type="nucleotide sequence ID" value="NZ_KI260296.1"/>
</dbReference>
<dbReference type="STRING" id="411473.RUMCAL_02466"/>
<comment type="caution">
    <text evidence="7">Lacks conserved residue(s) required for the propagation of feature annotation.</text>
</comment>
<evidence type="ECO:0000256" key="2">
    <source>
        <dbReference type="ARBA" id="ARBA00013090"/>
    </source>
</evidence>
<dbReference type="PANTHER" id="PTHR21198">
    <property type="entry name" value="GLUTAMATE RACEMASE"/>
    <property type="match status" value="1"/>
</dbReference>
<protein>
    <recommendedName>
        <fullName evidence="2 7">Glutamate racemase</fullName>
        <ecNumber evidence="2 7">5.1.1.3</ecNumber>
    </recommendedName>
</protein>
<keyword evidence="4 7" id="KW-0573">Peptidoglycan synthesis</keyword>
<comment type="caution">
    <text evidence="8">The sequence shown here is derived from an EMBL/GenBank/DDBJ whole genome shotgun (WGS) entry which is preliminary data.</text>
</comment>
<dbReference type="InterPro" id="IPR001920">
    <property type="entry name" value="Asp/Glu_race"/>
</dbReference>
<keyword evidence="5 7" id="KW-0413">Isomerase</keyword>
<dbReference type="GO" id="GO:0008881">
    <property type="term" value="F:glutamate racemase activity"/>
    <property type="evidence" value="ECO:0007669"/>
    <property type="project" value="UniProtKB-UniRule"/>
</dbReference>
<dbReference type="eggNOG" id="COG0796">
    <property type="taxonomic scope" value="Bacteria"/>
</dbReference>
<feature type="active site" description="Proton donor/acceptor" evidence="7">
    <location>
        <position position="192"/>
    </location>
</feature>
<keyword evidence="9" id="KW-1185">Reference proteome</keyword>
<keyword evidence="3 7" id="KW-0133">Cell shape</keyword>
<feature type="active site" description="Proton donor/acceptor" evidence="7">
    <location>
        <position position="80"/>
    </location>
</feature>